<feature type="transmembrane region" description="Helical" evidence="1">
    <location>
        <begin position="34"/>
        <end position="53"/>
    </location>
</feature>
<keyword evidence="4" id="KW-1185">Reference proteome</keyword>
<protein>
    <submittedName>
        <fullName evidence="3">Uncharacterized protein</fullName>
    </submittedName>
</protein>
<dbReference type="AlphaFoldDB" id="M2WQU3"/>
<sequence length="128" mass="14361">MLLLTKYFIFCSFQSLAADGSADATSRLFSLYDLVFLTLCLSVATITVSTGIITSIRRVSSTRCNEDLSKIRTFNFFCMNKKTGQILTAPLRKLSISMLSSGNWMCRSWKIDYAGNHQEATTKVDVFD</sequence>
<keyword evidence="1" id="KW-0472">Membrane</keyword>
<dbReference type="EMBL" id="KB454589">
    <property type="protein sequence ID" value="EME26165.1"/>
    <property type="molecule type" value="Genomic_DNA"/>
</dbReference>
<evidence type="ECO:0000313" key="3">
    <source>
        <dbReference type="EMBL" id="EME26165.1"/>
    </source>
</evidence>
<feature type="chain" id="PRO_5004028156" evidence="2">
    <location>
        <begin position="19"/>
        <end position="128"/>
    </location>
</feature>
<keyword evidence="1" id="KW-1133">Transmembrane helix</keyword>
<proteinExistence type="predicted"/>
<evidence type="ECO:0000256" key="2">
    <source>
        <dbReference type="SAM" id="SignalP"/>
    </source>
</evidence>
<organism evidence="3 4">
    <name type="scientific">Galdieria sulphuraria</name>
    <name type="common">Red alga</name>
    <dbReference type="NCBI Taxonomy" id="130081"/>
    <lineage>
        <taxon>Eukaryota</taxon>
        <taxon>Rhodophyta</taxon>
        <taxon>Bangiophyceae</taxon>
        <taxon>Galdieriales</taxon>
        <taxon>Galdieriaceae</taxon>
        <taxon>Galdieria</taxon>
    </lineage>
</organism>
<reference evidence="4" key="1">
    <citation type="journal article" date="2013" name="Science">
        <title>Gene transfer from bacteria and archaea facilitated evolution of an extremophilic eukaryote.</title>
        <authorList>
            <person name="Schonknecht G."/>
            <person name="Chen W.H."/>
            <person name="Ternes C.M."/>
            <person name="Barbier G.G."/>
            <person name="Shrestha R.P."/>
            <person name="Stanke M."/>
            <person name="Brautigam A."/>
            <person name="Baker B.J."/>
            <person name="Banfield J.F."/>
            <person name="Garavito R.M."/>
            <person name="Carr K."/>
            <person name="Wilkerson C."/>
            <person name="Rensing S.A."/>
            <person name="Gagneul D."/>
            <person name="Dickenson N.E."/>
            <person name="Oesterhelt C."/>
            <person name="Lercher M.J."/>
            <person name="Weber A.P."/>
        </authorList>
    </citation>
    <scope>NUCLEOTIDE SEQUENCE [LARGE SCALE GENOMIC DNA]</scope>
    <source>
        <strain evidence="4">074W</strain>
    </source>
</reference>
<keyword evidence="1" id="KW-0812">Transmembrane</keyword>
<dbReference type="Gramene" id="EME26165">
    <property type="protein sequence ID" value="EME26165"/>
    <property type="gene ID" value="Gasu_61900"/>
</dbReference>
<dbReference type="GeneID" id="17085150"/>
<gene>
    <name evidence="3" type="ORF">Gasu_61900</name>
</gene>
<name>M2WQU3_GALSU</name>
<evidence type="ECO:0000313" key="4">
    <source>
        <dbReference type="Proteomes" id="UP000030680"/>
    </source>
</evidence>
<dbReference type="KEGG" id="gsl:Gasu_61900"/>
<keyword evidence="2" id="KW-0732">Signal</keyword>
<dbReference type="Proteomes" id="UP000030680">
    <property type="component" value="Unassembled WGS sequence"/>
</dbReference>
<feature type="signal peptide" evidence="2">
    <location>
        <begin position="1"/>
        <end position="18"/>
    </location>
</feature>
<evidence type="ECO:0000256" key="1">
    <source>
        <dbReference type="SAM" id="Phobius"/>
    </source>
</evidence>
<dbReference type="RefSeq" id="XP_005702685.1">
    <property type="nucleotide sequence ID" value="XM_005702628.1"/>
</dbReference>
<accession>M2WQU3</accession>